<organism evidence="5 6">
    <name type="scientific">Clohesyomyces aquaticus</name>
    <dbReference type="NCBI Taxonomy" id="1231657"/>
    <lineage>
        <taxon>Eukaryota</taxon>
        <taxon>Fungi</taxon>
        <taxon>Dikarya</taxon>
        <taxon>Ascomycota</taxon>
        <taxon>Pezizomycotina</taxon>
        <taxon>Dothideomycetes</taxon>
        <taxon>Pleosporomycetidae</taxon>
        <taxon>Pleosporales</taxon>
        <taxon>Lindgomycetaceae</taxon>
        <taxon>Clohesyomyces</taxon>
    </lineage>
</organism>
<dbReference type="EMBL" id="MCFA01000019">
    <property type="protein sequence ID" value="ORY16252.1"/>
    <property type="molecule type" value="Genomic_DNA"/>
</dbReference>
<dbReference type="SMART" id="SM00248">
    <property type="entry name" value="ANK"/>
    <property type="match status" value="5"/>
</dbReference>
<feature type="repeat" description="ANK" evidence="3">
    <location>
        <begin position="343"/>
        <end position="370"/>
    </location>
</feature>
<evidence type="ECO:0000313" key="5">
    <source>
        <dbReference type="EMBL" id="ORY16252.1"/>
    </source>
</evidence>
<dbReference type="InterPro" id="IPR036770">
    <property type="entry name" value="Ankyrin_rpt-contain_sf"/>
</dbReference>
<protein>
    <submittedName>
        <fullName evidence="5">Ankyrin repeat-containing domain protein</fullName>
    </submittedName>
</protein>
<sequence length="587" mass="65878">MEVVGTVASIVTLAALAKELWALSVNLLHSYHDAPQELLRVSNQTSLILLELECIRRSQKEGCISSLLTNEEAWIFQQSLIAAKTSLAAIYRSCERYASNKKRATGRIAWTLFDRKAADEHLVHLQRTETSLGVVLQVINIRAMTKARDHDARQNEAIIQQLKAYHDEVRQGHYSLAETGNKRDDSTTFSTDSLVAFRFMKSTSMPECWRSILNSELLFVKSANEFQNAYEIYTRFPFFWFWGQKAFVLSASLRRMRTLWPNFQVLNASVSFCNIIPVESEIVKACRAGDIIAVRDLFREHKASPNDVSVDDRSLVWYATGSGSSELVSFLLNAGAPVRSCVLHAAAFFRQPQIARLLLHHGADVEVIGEDGFTSAFFLYGYSAQEKVPQAEFLEILACNSFSNFNGQDNEGWSVLHRIATFGTAEDVKTLVRMRASIHSRTHNLHWTPIFCAVCFSNMETLRELWEIYDDIGLKDIVDLRGWNLLHVAAGAGNFETIPYLLKQGVSLKAASKATSRSVPPALRNKSVTPSDVARNCGESAYKKWTESVRAAGEDVEVSPEDIDWTNESVDGVFGGCDCCKEWSFHS</sequence>
<evidence type="ECO:0000313" key="6">
    <source>
        <dbReference type="Proteomes" id="UP000193144"/>
    </source>
</evidence>
<dbReference type="Proteomes" id="UP000193144">
    <property type="component" value="Unassembled WGS sequence"/>
</dbReference>
<keyword evidence="2 3" id="KW-0040">ANK repeat</keyword>
<keyword evidence="6" id="KW-1185">Reference proteome</keyword>
<dbReference type="AlphaFoldDB" id="A0A1Y2A174"/>
<feature type="signal peptide" evidence="4">
    <location>
        <begin position="1"/>
        <end position="22"/>
    </location>
</feature>
<dbReference type="PANTHER" id="PTHR24198:SF165">
    <property type="entry name" value="ANKYRIN REPEAT-CONTAINING PROTEIN-RELATED"/>
    <property type="match status" value="1"/>
</dbReference>
<proteinExistence type="predicted"/>
<dbReference type="STRING" id="1231657.A0A1Y2A174"/>
<feature type="chain" id="PRO_5013141514" evidence="4">
    <location>
        <begin position="23"/>
        <end position="587"/>
    </location>
</feature>
<reference evidence="5 6" key="1">
    <citation type="submission" date="2016-07" db="EMBL/GenBank/DDBJ databases">
        <title>Pervasive Adenine N6-methylation of Active Genes in Fungi.</title>
        <authorList>
            <consortium name="DOE Joint Genome Institute"/>
            <person name="Mondo S.J."/>
            <person name="Dannebaum R.O."/>
            <person name="Kuo R.C."/>
            <person name="Labutti K."/>
            <person name="Haridas S."/>
            <person name="Kuo A."/>
            <person name="Salamov A."/>
            <person name="Ahrendt S.R."/>
            <person name="Lipzen A."/>
            <person name="Sullivan W."/>
            <person name="Andreopoulos W.B."/>
            <person name="Clum A."/>
            <person name="Lindquist E."/>
            <person name="Daum C."/>
            <person name="Ramamoorthy G.K."/>
            <person name="Gryganskyi A."/>
            <person name="Culley D."/>
            <person name="Magnuson J.K."/>
            <person name="James T.Y."/>
            <person name="O'Malley M.A."/>
            <person name="Stajich J.E."/>
            <person name="Spatafora J.W."/>
            <person name="Visel A."/>
            <person name="Grigoriev I.V."/>
        </authorList>
    </citation>
    <scope>NUCLEOTIDE SEQUENCE [LARGE SCALE GENOMIC DNA]</scope>
    <source>
        <strain evidence="5 6">CBS 115471</strain>
    </source>
</reference>
<keyword evidence="4" id="KW-0732">Signal</keyword>
<name>A0A1Y2A174_9PLEO</name>
<feature type="repeat" description="ANK" evidence="3">
    <location>
        <begin position="481"/>
        <end position="513"/>
    </location>
</feature>
<dbReference type="Gene3D" id="1.25.40.20">
    <property type="entry name" value="Ankyrin repeat-containing domain"/>
    <property type="match status" value="2"/>
</dbReference>
<dbReference type="PROSITE" id="PS50297">
    <property type="entry name" value="ANK_REP_REGION"/>
    <property type="match status" value="1"/>
</dbReference>
<dbReference type="InterPro" id="IPR002110">
    <property type="entry name" value="Ankyrin_rpt"/>
</dbReference>
<keyword evidence="1" id="KW-0677">Repeat</keyword>
<evidence type="ECO:0000256" key="2">
    <source>
        <dbReference type="ARBA" id="ARBA00023043"/>
    </source>
</evidence>
<comment type="caution">
    <text evidence="5">The sequence shown here is derived from an EMBL/GenBank/DDBJ whole genome shotgun (WGS) entry which is preliminary data.</text>
</comment>
<evidence type="ECO:0000256" key="4">
    <source>
        <dbReference type="SAM" id="SignalP"/>
    </source>
</evidence>
<dbReference type="PROSITE" id="PS50088">
    <property type="entry name" value="ANK_REPEAT"/>
    <property type="match status" value="2"/>
</dbReference>
<dbReference type="PANTHER" id="PTHR24198">
    <property type="entry name" value="ANKYRIN REPEAT AND PROTEIN KINASE DOMAIN-CONTAINING PROTEIN"/>
    <property type="match status" value="1"/>
</dbReference>
<evidence type="ECO:0000256" key="3">
    <source>
        <dbReference type="PROSITE-ProRule" id="PRU00023"/>
    </source>
</evidence>
<evidence type="ECO:0000256" key="1">
    <source>
        <dbReference type="ARBA" id="ARBA00022737"/>
    </source>
</evidence>
<dbReference type="OrthoDB" id="539213at2759"/>
<gene>
    <name evidence="5" type="ORF">BCR34DRAFT_584467</name>
</gene>
<dbReference type="Pfam" id="PF12796">
    <property type="entry name" value="Ank_2"/>
    <property type="match status" value="2"/>
</dbReference>
<accession>A0A1Y2A174</accession>
<dbReference type="SUPFAM" id="SSF48403">
    <property type="entry name" value="Ankyrin repeat"/>
    <property type="match status" value="1"/>
</dbReference>